<keyword evidence="2" id="KW-1185">Reference proteome</keyword>
<accession>A0ACC1XC55</accession>
<gene>
    <name evidence="1" type="ORF">OWV82_018856</name>
</gene>
<sequence>MEMETDSLVGFRFKPTDEEIILLLKKKRLDPDFSVQTIKEIDFNSFDPWELPRFSGIQSKEPVWYFYYKPCSYKLSKGKYSQRRKTKSGYWKITGPGSDLKTKKRKDVIGSKKILSFRPRAPILKKAKPEWIMHEIRTKDGPLYKEDFVVCRLERRRDKKPNISTSDDRESSQEHMVLPNQCCNGYDDLDIEFLAELQSPTNPKPGWSYSNSPINGCYLNCDREPVNDQINTQRALRIQNECFSGDTGQTLSPEFNSSKLDGGIYKEHDSEMDAETINAWINHLQPVPEESLMKYLELDINQNPATSYELLLSLPLLGPFSR</sequence>
<name>A0ACC1XC55_MELAZ</name>
<dbReference type="Proteomes" id="UP001164539">
    <property type="component" value="Chromosome 10"/>
</dbReference>
<reference evidence="1 2" key="1">
    <citation type="journal article" date="2023" name="Science">
        <title>Complex scaffold remodeling in plant triterpene biosynthesis.</title>
        <authorList>
            <person name="De La Pena R."/>
            <person name="Hodgson H."/>
            <person name="Liu J.C."/>
            <person name="Stephenson M.J."/>
            <person name="Martin A.C."/>
            <person name="Owen C."/>
            <person name="Harkess A."/>
            <person name="Leebens-Mack J."/>
            <person name="Jimenez L.E."/>
            <person name="Osbourn A."/>
            <person name="Sattely E.S."/>
        </authorList>
    </citation>
    <scope>NUCLEOTIDE SEQUENCE [LARGE SCALE GENOMIC DNA]</scope>
    <source>
        <strain evidence="2">cv. JPN11</strain>
        <tissue evidence="1">Leaf</tissue>
    </source>
</reference>
<evidence type="ECO:0000313" key="2">
    <source>
        <dbReference type="Proteomes" id="UP001164539"/>
    </source>
</evidence>
<comment type="caution">
    <text evidence="1">The sequence shown here is derived from an EMBL/GenBank/DDBJ whole genome shotgun (WGS) entry which is preliminary data.</text>
</comment>
<organism evidence="1 2">
    <name type="scientific">Melia azedarach</name>
    <name type="common">Chinaberry tree</name>
    <dbReference type="NCBI Taxonomy" id="155640"/>
    <lineage>
        <taxon>Eukaryota</taxon>
        <taxon>Viridiplantae</taxon>
        <taxon>Streptophyta</taxon>
        <taxon>Embryophyta</taxon>
        <taxon>Tracheophyta</taxon>
        <taxon>Spermatophyta</taxon>
        <taxon>Magnoliopsida</taxon>
        <taxon>eudicotyledons</taxon>
        <taxon>Gunneridae</taxon>
        <taxon>Pentapetalae</taxon>
        <taxon>rosids</taxon>
        <taxon>malvids</taxon>
        <taxon>Sapindales</taxon>
        <taxon>Meliaceae</taxon>
        <taxon>Melia</taxon>
    </lineage>
</organism>
<protein>
    <submittedName>
        <fullName evidence="1">NAC domain containing protein</fullName>
    </submittedName>
</protein>
<proteinExistence type="predicted"/>
<evidence type="ECO:0000313" key="1">
    <source>
        <dbReference type="EMBL" id="KAJ4708995.1"/>
    </source>
</evidence>
<dbReference type="EMBL" id="CM051403">
    <property type="protein sequence ID" value="KAJ4708995.1"/>
    <property type="molecule type" value="Genomic_DNA"/>
</dbReference>